<accession>A0ABW4NSL9</accession>
<feature type="domain" description="Multidrug resistance protein MdtA-like C-terminal permuted SH3" evidence="9">
    <location>
        <begin position="315"/>
        <end position="371"/>
    </location>
</feature>
<evidence type="ECO:0000256" key="4">
    <source>
        <dbReference type="ARBA" id="ARBA00023054"/>
    </source>
</evidence>
<keyword evidence="6" id="KW-1133">Transmembrane helix</keyword>
<dbReference type="RefSeq" id="WP_379096676.1">
    <property type="nucleotide sequence ID" value="NZ_JBHUFP010000005.1"/>
</dbReference>
<dbReference type="InterPro" id="IPR058625">
    <property type="entry name" value="MdtA-like_BSH"/>
</dbReference>
<protein>
    <submittedName>
        <fullName evidence="10">Efflux RND transporter periplasmic adaptor subunit</fullName>
    </submittedName>
</protein>
<dbReference type="SUPFAM" id="SSF111369">
    <property type="entry name" value="HlyD-like secretion proteins"/>
    <property type="match status" value="1"/>
</dbReference>
<gene>
    <name evidence="10" type="ORF">ACFSAV_04450</name>
</gene>
<keyword evidence="4 5" id="KW-0175">Coiled coil</keyword>
<comment type="caution">
    <text evidence="10">The sequence shown here is derived from an EMBL/GenBank/DDBJ whole genome shotgun (WGS) entry which is preliminary data.</text>
</comment>
<dbReference type="Proteomes" id="UP001597420">
    <property type="component" value="Unassembled WGS sequence"/>
</dbReference>
<proteinExistence type="inferred from homology"/>
<evidence type="ECO:0000259" key="7">
    <source>
        <dbReference type="Pfam" id="PF25876"/>
    </source>
</evidence>
<keyword evidence="6" id="KW-0812">Transmembrane</keyword>
<dbReference type="InterPro" id="IPR030190">
    <property type="entry name" value="MacA_alpha-hairpin_sf"/>
</dbReference>
<feature type="domain" description="Multidrug resistance protein MdtA-like alpha-helical hairpin" evidence="7">
    <location>
        <begin position="105"/>
        <end position="181"/>
    </location>
</feature>
<evidence type="ECO:0000256" key="1">
    <source>
        <dbReference type="ARBA" id="ARBA00004196"/>
    </source>
</evidence>
<dbReference type="Gene3D" id="2.40.50.100">
    <property type="match status" value="1"/>
</dbReference>
<dbReference type="Gene3D" id="2.40.420.20">
    <property type="match status" value="1"/>
</dbReference>
<dbReference type="NCBIfam" id="TIGR01730">
    <property type="entry name" value="RND_mfp"/>
    <property type="match status" value="1"/>
</dbReference>
<dbReference type="Pfam" id="PF25876">
    <property type="entry name" value="HH_MFP_RND"/>
    <property type="match status" value="1"/>
</dbReference>
<dbReference type="InterPro" id="IPR058624">
    <property type="entry name" value="MdtA-like_HH"/>
</dbReference>
<reference evidence="11" key="1">
    <citation type="journal article" date="2019" name="Int. J. Syst. Evol. Microbiol.">
        <title>The Global Catalogue of Microorganisms (GCM) 10K type strain sequencing project: providing services to taxonomists for standard genome sequencing and annotation.</title>
        <authorList>
            <consortium name="The Broad Institute Genomics Platform"/>
            <consortium name="The Broad Institute Genome Sequencing Center for Infectious Disease"/>
            <person name="Wu L."/>
            <person name="Ma J."/>
        </authorList>
    </citation>
    <scope>NUCLEOTIDE SEQUENCE [LARGE SCALE GENOMIC DNA]</scope>
    <source>
        <strain evidence="11">CCM 7950</strain>
    </source>
</reference>
<evidence type="ECO:0000313" key="10">
    <source>
        <dbReference type="EMBL" id="MFD1805630.1"/>
    </source>
</evidence>
<comment type="similarity">
    <text evidence="2">Belongs to the membrane fusion protein (MFP) (TC 8.A.1) family.</text>
</comment>
<keyword evidence="3" id="KW-0813">Transport</keyword>
<organism evidence="10 11">
    <name type="scientific">Pasteurella oralis</name>
    <dbReference type="NCBI Taxonomy" id="1071947"/>
    <lineage>
        <taxon>Bacteria</taxon>
        <taxon>Pseudomonadati</taxon>
        <taxon>Pseudomonadota</taxon>
        <taxon>Gammaproteobacteria</taxon>
        <taxon>Pasteurellales</taxon>
        <taxon>Pasteurellaceae</taxon>
        <taxon>Pasteurella</taxon>
    </lineage>
</organism>
<feature type="coiled-coil region" evidence="5">
    <location>
        <begin position="150"/>
        <end position="177"/>
    </location>
</feature>
<keyword evidence="11" id="KW-1185">Reference proteome</keyword>
<dbReference type="Pfam" id="PF25967">
    <property type="entry name" value="RND-MFP_C"/>
    <property type="match status" value="1"/>
</dbReference>
<evidence type="ECO:0000259" key="8">
    <source>
        <dbReference type="Pfam" id="PF25917"/>
    </source>
</evidence>
<evidence type="ECO:0000256" key="3">
    <source>
        <dbReference type="ARBA" id="ARBA00022448"/>
    </source>
</evidence>
<dbReference type="Pfam" id="PF25917">
    <property type="entry name" value="BSH_RND"/>
    <property type="match status" value="1"/>
</dbReference>
<name>A0ABW4NSL9_9PAST</name>
<evidence type="ECO:0000256" key="5">
    <source>
        <dbReference type="SAM" id="Coils"/>
    </source>
</evidence>
<evidence type="ECO:0000313" key="11">
    <source>
        <dbReference type="Proteomes" id="UP001597420"/>
    </source>
</evidence>
<dbReference type="PANTHER" id="PTHR30469:SF33">
    <property type="entry name" value="SLR1207 PROTEIN"/>
    <property type="match status" value="1"/>
</dbReference>
<keyword evidence="6" id="KW-0472">Membrane</keyword>
<dbReference type="EMBL" id="JBHUFP010000005">
    <property type="protein sequence ID" value="MFD1805630.1"/>
    <property type="molecule type" value="Genomic_DNA"/>
</dbReference>
<dbReference type="Gene3D" id="2.40.30.170">
    <property type="match status" value="1"/>
</dbReference>
<dbReference type="InterPro" id="IPR006143">
    <property type="entry name" value="RND_pump_MFP"/>
</dbReference>
<comment type="subcellular location">
    <subcellularLocation>
        <location evidence="1">Cell envelope</location>
    </subcellularLocation>
</comment>
<evidence type="ECO:0000256" key="6">
    <source>
        <dbReference type="SAM" id="Phobius"/>
    </source>
</evidence>
<evidence type="ECO:0000256" key="2">
    <source>
        <dbReference type="ARBA" id="ARBA00009477"/>
    </source>
</evidence>
<sequence>MNKKYLISGAIIITILIGGFYLFNANQNNQITYLTETVKRGDLQKSVIATGTLRAYQRVEVGAQASGKIEKIHVKLGQQIKQGDLIAEIDSQTQHNHLDTAQAKLTSYQAQLNAKNVAYDIAKSSYERSKKLYSQKAISLTELDNAKHTFAVAQAAIQEITAAIKQAEIEVNTAITNLGYTKILSPITGTVISIPVSEGQTVNANQTTPTIIQVADVSKMQIKPEISEGDITKVSVGMPIIFSTLAEPTIQYMTVINAIDPAMTTLTDNEYSESVANTKAVYFYANALVDNPDNKLRIGMTAQTQILVAEVKDTLFIPTSTLKPESNKVFVQVLKDNQVEKREVIIGLNDDLNTQILSGLQEGEKVISSQLTSDEQVGNTIRRARMF</sequence>
<dbReference type="InterPro" id="IPR058627">
    <property type="entry name" value="MdtA-like_C"/>
</dbReference>
<dbReference type="Gene3D" id="6.10.140.1990">
    <property type="match status" value="1"/>
</dbReference>
<dbReference type="PANTHER" id="PTHR30469">
    <property type="entry name" value="MULTIDRUG RESISTANCE PROTEIN MDTA"/>
    <property type="match status" value="1"/>
</dbReference>
<feature type="domain" description="Multidrug resistance protein MdtA-like barrel-sandwich hybrid" evidence="8">
    <location>
        <begin position="58"/>
        <end position="212"/>
    </location>
</feature>
<feature type="transmembrane region" description="Helical" evidence="6">
    <location>
        <begin position="5"/>
        <end position="23"/>
    </location>
</feature>
<evidence type="ECO:0000259" key="9">
    <source>
        <dbReference type="Pfam" id="PF25967"/>
    </source>
</evidence>